<reference evidence="2" key="1">
    <citation type="submission" date="2021-06" db="EMBL/GenBank/DDBJ databases">
        <authorList>
            <person name="Kallberg Y."/>
            <person name="Tangrot J."/>
            <person name="Rosling A."/>
        </authorList>
    </citation>
    <scope>NUCLEOTIDE SEQUENCE</scope>
    <source>
        <strain evidence="2">AZ414A</strain>
    </source>
</reference>
<dbReference type="PANTHER" id="PTHR34587">
    <property type="entry name" value="VWFA DOMAIN-CONTAINING PROTEIN"/>
    <property type="match status" value="1"/>
</dbReference>
<keyword evidence="1" id="KW-0732">Signal</keyword>
<dbReference type="Proteomes" id="UP000789706">
    <property type="component" value="Unassembled WGS sequence"/>
</dbReference>
<accession>A0A9N8YU20</accession>
<comment type="caution">
    <text evidence="2">The sequence shown here is derived from an EMBL/GenBank/DDBJ whole genome shotgun (WGS) entry which is preliminary data.</text>
</comment>
<dbReference type="EMBL" id="CAJVPK010000090">
    <property type="protein sequence ID" value="CAG8446628.1"/>
    <property type="molecule type" value="Genomic_DNA"/>
</dbReference>
<dbReference type="OrthoDB" id="2336871at2759"/>
<organism evidence="2 3">
    <name type="scientific">Diversispora eburnea</name>
    <dbReference type="NCBI Taxonomy" id="1213867"/>
    <lineage>
        <taxon>Eukaryota</taxon>
        <taxon>Fungi</taxon>
        <taxon>Fungi incertae sedis</taxon>
        <taxon>Mucoromycota</taxon>
        <taxon>Glomeromycotina</taxon>
        <taxon>Glomeromycetes</taxon>
        <taxon>Diversisporales</taxon>
        <taxon>Diversisporaceae</taxon>
        <taxon>Diversispora</taxon>
    </lineage>
</organism>
<name>A0A9N8YU20_9GLOM</name>
<sequence length="209" mass="22623">MKSSIFILLVVLVALVSLDFIEAQKEKPNKYKTPPPAGICKKFPIKANGKQNPKGQCSSQLLGEVPGVSKMVSTIITLPPNGAKIPAKKSFKIRVLVSNLQTGFFSDPETDYYDVPQTLTKAGVIQGHAHVTVQKLIGKGVPDPTKFDFFQGLNERADSKGGLEAIVPGNLTKGLYRLCTMVASESHQPVVMPVAKRGSQDDCIRFSIV</sequence>
<evidence type="ECO:0000256" key="1">
    <source>
        <dbReference type="SAM" id="SignalP"/>
    </source>
</evidence>
<gene>
    <name evidence="2" type="ORF">DEBURN_LOCUS1838</name>
</gene>
<evidence type="ECO:0000313" key="2">
    <source>
        <dbReference type="EMBL" id="CAG8446628.1"/>
    </source>
</evidence>
<proteinExistence type="predicted"/>
<dbReference type="AlphaFoldDB" id="A0A9N8YU20"/>
<protein>
    <submittedName>
        <fullName evidence="2">1720_t:CDS:1</fullName>
    </submittedName>
</protein>
<feature type="chain" id="PRO_5040142388" evidence="1">
    <location>
        <begin position="24"/>
        <end position="209"/>
    </location>
</feature>
<evidence type="ECO:0000313" key="3">
    <source>
        <dbReference type="Proteomes" id="UP000789706"/>
    </source>
</evidence>
<keyword evidence="3" id="KW-1185">Reference proteome</keyword>
<feature type="signal peptide" evidence="1">
    <location>
        <begin position="1"/>
        <end position="23"/>
    </location>
</feature>
<dbReference type="InterPro" id="IPR053216">
    <property type="entry name" value="Appressorial_penetr-assoc"/>
</dbReference>
<dbReference type="PANTHER" id="PTHR34587:SF2">
    <property type="entry name" value="G-PROTEIN COUPLED RECEPTORS FAMILY 1 PROFILE DOMAIN-CONTAINING PROTEIN"/>
    <property type="match status" value="1"/>
</dbReference>